<keyword evidence="6 8" id="KW-0413">Isomerase</keyword>
<feature type="binding site" evidence="11">
    <location>
        <begin position="78"/>
        <end position="79"/>
    </location>
    <ligand>
        <name>beta-D-galactose</name>
        <dbReference type="ChEBI" id="CHEBI:27667"/>
    </ligand>
</feature>
<reference evidence="12" key="2">
    <citation type="submission" date="2021-04" db="EMBL/GenBank/DDBJ databases">
        <authorList>
            <person name="Gilroy R."/>
        </authorList>
    </citation>
    <scope>NUCLEOTIDE SEQUENCE</scope>
    <source>
        <strain evidence="12">CHK179-7159</strain>
    </source>
</reference>
<feature type="binding site" evidence="11">
    <location>
        <begin position="175"/>
        <end position="177"/>
    </location>
    <ligand>
        <name>beta-D-galactose</name>
        <dbReference type="ChEBI" id="CHEBI:27667"/>
    </ligand>
</feature>
<dbReference type="PANTHER" id="PTHR10091">
    <property type="entry name" value="ALDOSE-1-EPIMERASE"/>
    <property type="match status" value="1"/>
</dbReference>
<dbReference type="PIRSF" id="PIRSF005096">
    <property type="entry name" value="GALM"/>
    <property type="match status" value="1"/>
</dbReference>
<dbReference type="Proteomes" id="UP000886858">
    <property type="component" value="Unassembled WGS sequence"/>
</dbReference>
<dbReference type="EC" id="5.1.3.3" evidence="4 8"/>
<evidence type="ECO:0000256" key="5">
    <source>
        <dbReference type="ARBA" id="ARBA00014165"/>
    </source>
</evidence>
<feature type="active site" description="Proton donor" evidence="9">
    <location>
        <position position="175"/>
    </location>
</feature>
<evidence type="ECO:0000256" key="3">
    <source>
        <dbReference type="ARBA" id="ARBA00006206"/>
    </source>
</evidence>
<accession>A0A9D2I7G2</accession>
<feature type="active site" description="Proton acceptor" evidence="9">
    <location>
        <position position="311"/>
    </location>
</feature>
<reference evidence="12" key="1">
    <citation type="journal article" date="2021" name="PeerJ">
        <title>Extensive microbial diversity within the chicken gut microbiome revealed by metagenomics and culture.</title>
        <authorList>
            <person name="Gilroy R."/>
            <person name="Ravi A."/>
            <person name="Getino M."/>
            <person name="Pursley I."/>
            <person name="Horton D.L."/>
            <person name="Alikhan N.F."/>
            <person name="Baker D."/>
            <person name="Gharbi K."/>
            <person name="Hall N."/>
            <person name="Watson M."/>
            <person name="Adriaenssens E.M."/>
            <person name="Foster-Nyarko E."/>
            <person name="Jarju S."/>
            <person name="Secka A."/>
            <person name="Antonio M."/>
            <person name="Oren A."/>
            <person name="Chaudhuri R.R."/>
            <person name="La Ragione R."/>
            <person name="Hildebrand F."/>
            <person name="Pallen M.J."/>
        </authorList>
    </citation>
    <scope>NUCLEOTIDE SEQUENCE</scope>
    <source>
        <strain evidence="12">CHK179-7159</strain>
    </source>
</reference>
<dbReference type="InterPro" id="IPR011013">
    <property type="entry name" value="Gal_mutarotase_sf_dom"/>
</dbReference>
<gene>
    <name evidence="12" type="ORF">H9717_14795</name>
</gene>
<dbReference type="InterPro" id="IPR015443">
    <property type="entry name" value="Aldose_1-epimerase"/>
</dbReference>
<feature type="binding site" evidence="10">
    <location>
        <position position="247"/>
    </location>
    <ligand>
        <name>beta-D-galactose</name>
        <dbReference type="ChEBI" id="CHEBI:27667"/>
    </ligand>
</feature>
<evidence type="ECO:0000256" key="2">
    <source>
        <dbReference type="ARBA" id="ARBA00005028"/>
    </source>
</evidence>
<evidence type="ECO:0000313" key="13">
    <source>
        <dbReference type="Proteomes" id="UP000886858"/>
    </source>
</evidence>
<evidence type="ECO:0000256" key="4">
    <source>
        <dbReference type="ARBA" id="ARBA00013185"/>
    </source>
</evidence>
<dbReference type="PANTHER" id="PTHR10091:SF0">
    <property type="entry name" value="GALACTOSE MUTAROTASE"/>
    <property type="match status" value="1"/>
</dbReference>
<evidence type="ECO:0000256" key="6">
    <source>
        <dbReference type="ARBA" id="ARBA00023235"/>
    </source>
</evidence>
<dbReference type="InterPro" id="IPR008183">
    <property type="entry name" value="Aldose_1/G6P_1-epimerase"/>
</dbReference>
<dbReference type="NCBIfam" id="NF008277">
    <property type="entry name" value="PRK11055.1"/>
    <property type="match status" value="1"/>
</dbReference>
<evidence type="ECO:0000256" key="7">
    <source>
        <dbReference type="ARBA" id="ARBA00023277"/>
    </source>
</evidence>
<dbReference type="Gene3D" id="2.70.98.10">
    <property type="match status" value="1"/>
</dbReference>
<dbReference type="InterPro" id="IPR047215">
    <property type="entry name" value="Galactose_mutarotase-like"/>
</dbReference>
<dbReference type="InterPro" id="IPR014718">
    <property type="entry name" value="GH-type_carb-bd"/>
</dbReference>
<comment type="caution">
    <text evidence="12">The sequence shown here is derived from an EMBL/GenBank/DDBJ whole genome shotgun (WGS) entry which is preliminary data.</text>
</comment>
<dbReference type="AlphaFoldDB" id="A0A9D2I7G2"/>
<evidence type="ECO:0000313" key="12">
    <source>
        <dbReference type="EMBL" id="HJA94355.1"/>
    </source>
</evidence>
<dbReference type="CDD" id="cd09019">
    <property type="entry name" value="galactose_mutarotase_like"/>
    <property type="match status" value="1"/>
</dbReference>
<evidence type="ECO:0000256" key="9">
    <source>
        <dbReference type="PIRSR" id="PIRSR005096-1"/>
    </source>
</evidence>
<dbReference type="SUPFAM" id="SSF74650">
    <property type="entry name" value="Galactose mutarotase-like"/>
    <property type="match status" value="1"/>
</dbReference>
<dbReference type="EMBL" id="DWYY01000170">
    <property type="protein sequence ID" value="HJA94355.1"/>
    <property type="molecule type" value="Genomic_DNA"/>
</dbReference>
<evidence type="ECO:0000256" key="11">
    <source>
        <dbReference type="PIRSR" id="PIRSR005096-3"/>
    </source>
</evidence>
<dbReference type="GO" id="GO:0006006">
    <property type="term" value="P:glucose metabolic process"/>
    <property type="evidence" value="ECO:0007669"/>
    <property type="project" value="TreeGrafter"/>
</dbReference>
<keyword evidence="7 8" id="KW-0119">Carbohydrate metabolism</keyword>
<dbReference type="InterPro" id="IPR018052">
    <property type="entry name" value="Ald1_epimerase_CS"/>
</dbReference>
<proteinExistence type="inferred from homology"/>
<evidence type="ECO:0000256" key="1">
    <source>
        <dbReference type="ARBA" id="ARBA00001614"/>
    </source>
</evidence>
<dbReference type="Pfam" id="PF01263">
    <property type="entry name" value="Aldose_epim"/>
    <property type="match status" value="1"/>
</dbReference>
<protein>
    <recommendedName>
        <fullName evidence="5 8">Aldose 1-epimerase</fullName>
        <ecNumber evidence="4 8">5.1.3.3</ecNumber>
    </recommendedName>
</protein>
<sequence length="344" mass="38063">MRKEKFGVSKDGKEVFLYTLENSRGMQAVVSNLGAILVRLIVPDAEGKCTDVVMGYDTLEEYYEKDGFLGAVVAPNANRIANACFSIDGVEYYLDANDGPNNLHSHKELGGHKRVWDVAEGESSITFSLEMADGELGFPGNRELKITYTLTEENELKLEYAGTSDKKTILNMTNHSYFNLDGHDAGDISDHVVTLYADSFTEILPGAIPTGKILPVKGTPMDFGTPKRIGEEIDSEWEQLTMVGGYDHNWCLNDFDGSVRLVACAKNPSGSRTMKVYTDLPGVQFYTANSLTERTGKGGANYGHRGAFCLETQYYPDTPNEPDFPSSVFGPDRTYHTTTIFRFE</sequence>
<evidence type="ECO:0000256" key="8">
    <source>
        <dbReference type="PIRNR" id="PIRNR005096"/>
    </source>
</evidence>
<comment type="pathway">
    <text evidence="2 8">Carbohydrate metabolism; hexose metabolism.</text>
</comment>
<dbReference type="GO" id="GO:0030246">
    <property type="term" value="F:carbohydrate binding"/>
    <property type="evidence" value="ECO:0007669"/>
    <property type="project" value="InterPro"/>
</dbReference>
<dbReference type="GO" id="GO:0033499">
    <property type="term" value="P:galactose catabolic process via UDP-galactose, Leloir pathway"/>
    <property type="evidence" value="ECO:0007669"/>
    <property type="project" value="TreeGrafter"/>
</dbReference>
<organism evidence="12 13">
    <name type="scientific">Candidatus Eisenbergiella merdipullorum</name>
    <dbReference type="NCBI Taxonomy" id="2838553"/>
    <lineage>
        <taxon>Bacteria</taxon>
        <taxon>Bacillati</taxon>
        <taxon>Bacillota</taxon>
        <taxon>Clostridia</taxon>
        <taxon>Lachnospirales</taxon>
        <taxon>Lachnospiraceae</taxon>
        <taxon>Eisenbergiella</taxon>
    </lineage>
</organism>
<dbReference type="GO" id="GO:0004034">
    <property type="term" value="F:aldose 1-epimerase activity"/>
    <property type="evidence" value="ECO:0007669"/>
    <property type="project" value="UniProtKB-EC"/>
</dbReference>
<comment type="similarity">
    <text evidence="3 8">Belongs to the aldose epimerase family.</text>
</comment>
<dbReference type="PROSITE" id="PS00545">
    <property type="entry name" value="ALDOSE_1_EPIMERASE"/>
    <property type="match status" value="1"/>
</dbReference>
<name>A0A9D2I7G2_9FIRM</name>
<comment type="catalytic activity">
    <reaction evidence="1 8">
        <text>alpha-D-glucose = beta-D-glucose</text>
        <dbReference type="Rhea" id="RHEA:10264"/>
        <dbReference type="ChEBI" id="CHEBI:15903"/>
        <dbReference type="ChEBI" id="CHEBI:17925"/>
        <dbReference type="EC" id="5.1.3.3"/>
    </reaction>
</comment>
<evidence type="ECO:0000256" key="10">
    <source>
        <dbReference type="PIRSR" id="PIRSR005096-2"/>
    </source>
</evidence>